<organism evidence="2 3">
    <name type="scientific">Microbacterium ureisolvens</name>
    <dbReference type="NCBI Taxonomy" id="2781186"/>
    <lineage>
        <taxon>Bacteria</taxon>
        <taxon>Bacillati</taxon>
        <taxon>Actinomycetota</taxon>
        <taxon>Actinomycetes</taxon>
        <taxon>Micrococcales</taxon>
        <taxon>Microbacteriaceae</taxon>
        <taxon>Microbacterium</taxon>
    </lineage>
</organism>
<comment type="caution">
    <text evidence="2">The sequence shown here is derived from an EMBL/GenBank/DDBJ whole genome shotgun (WGS) entry which is preliminary data.</text>
</comment>
<accession>A0ABS7HSS8</accession>
<evidence type="ECO:0000313" key="3">
    <source>
        <dbReference type="Proteomes" id="UP000777440"/>
    </source>
</evidence>
<keyword evidence="3" id="KW-1185">Reference proteome</keyword>
<dbReference type="EMBL" id="JAEUAX010000001">
    <property type="protein sequence ID" value="MBW9108323.1"/>
    <property type="molecule type" value="Genomic_DNA"/>
</dbReference>
<feature type="chain" id="PRO_5045131288" evidence="1">
    <location>
        <begin position="18"/>
        <end position="166"/>
    </location>
</feature>
<dbReference type="Proteomes" id="UP000777440">
    <property type="component" value="Unassembled WGS sequence"/>
</dbReference>
<dbReference type="Pfam" id="PF12028">
    <property type="entry name" value="DUF3515"/>
    <property type="match status" value="1"/>
</dbReference>
<evidence type="ECO:0000256" key="1">
    <source>
        <dbReference type="SAM" id="SignalP"/>
    </source>
</evidence>
<evidence type="ECO:0000313" key="2">
    <source>
        <dbReference type="EMBL" id="MBW9108323.1"/>
    </source>
</evidence>
<dbReference type="PROSITE" id="PS51257">
    <property type="entry name" value="PROKAR_LIPOPROTEIN"/>
    <property type="match status" value="1"/>
</dbReference>
<dbReference type="InterPro" id="IPR021903">
    <property type="entry name" value="DUF3515"/>
</dbReference>
<sequence>MVRALPSLVAFGLTMVAAVGLTGCTTTVDLDPAEAANDPLCAEITSNLPGTVSGQPRRWTDAQATGAWGEPSKVLLTCGVEPPGPTTLPCQDVAGVDWIIDDSDAPRFRVTTFGRTPAVEIYLDTTADENGDGVSSRDVLDALSPVVSVLPVDGQCLDRGAATPAP</sequence>
<gene>
    <name evidence="2" type="ORF">JNB61_00895</name>
</gene>
<feature type="signal peptide" evidence="1">
    <location>
        <begin position="1"/>
        <end position="17"/>
    </location>
</feature>
<name>A0ABS7HSS8_9MICO</name>
<reference evidence="2 3" key="1">
    <citation type="journal article" date="2021" name="MBio">
        <title>Poor Competitiveness of Bradyrhizobium in Pigeon Pea Root Colonization in Indian Soils.</title>
        <authorList>
            <person name="Chalasani D."/>
            <person name="Basu A."/>
            <person name="Pullabhotla S.V.S.R.N."/>
            <person name="Jorrin B."/>
            <person name="Neal A.L."/>
            <person name="Poole P.S."/>
            <person name="Podile A.R."/>
            <person name="Tkacz A."/>
        </authorList>
    </citation>
    <scope>NUCLEOTIDE SEQUENCE [LARGE SCALE GENOMIC DNA]</scope>
    <source>
        <strain evidence="2 3">HU12</strain>
    </source>
</reference>
<protein>
    <submittedName>
        <fullName evidence="2">DUF3515 family protein</fullName>
    </submittedName>
</protein>
<proteinExistence type="predicted"/>
<keyword evidence="1" id="KW-0732">Signal</keyword>